<keyword evidence="2" id="KW-1185">Reference proteome</keyword>
<protein>
    <recommendedName>
        <fullName evidence="3">Bark storage protein A</fullName>
    </recommendedName>
</protein>
<gene>
    <name evidence="1" type="ORF">PVL29_020605</name>
</gene>
<name>A0AA38YXU4_VITRO</name>
<dbReference type="Proteomes" id="UP001168098">
    <property type="component" value="Unassembled WGS sequence"/>
</dbReference>
<evidence type="ECO:0000313" key="1">
    <source>
        <dbReference type="EMBL" id="KAJ9678463.1"/>
    </source>
</evidence>
<dbReference type="InterPro" id="IPR035994">
    <property type="entry name" value="Nucleoside_phosphorylase_sf"/>
</dbReference>
<comment type="caution">
    <text evidence="1">The sequence shown here is derived from an EMBL/GenBank/DDBJ whole genome shotgun (WGS) entry which is preliminary data.</text>
</comment>
<dbReference type="GO" id="GO:0009116">
    <property type="term" value="P:nucleoside metabolic process"/>
    <property type="evidence" value="ECO:0007669"/>
    <property type="project" value="InterPro"/>
</dbReference>
<evidence type="ECO:0008006" key="3">
    <source>
        <dbReference type="Google" id="ProtNLM"/>
    </source>
</evidence>
<proteinExistence type="predicted"/>
<dbReference type="SUPFAM" id="SSF53167">
    <property type="entry name" value="Purine and uridine phosphorylases"/>
    <property type="match status" value="1"/>
</dbReference>
<evidence type="ECO:0000313" key="2">
    <source>
        <dbReference type="Proteomes" id="UP001168098"/>
    </source>
</evidence>
<dbReference type="PANTHER" id="PTHR21234:SF43">
    <property type="entry name" value="OS06G0112100 PROTEIN"/>
    <property type="match status" value="1"/>
</dbReference>
<dbReference type="Gene3D" id="3.40.50.1580">
    <property type="entry name" value="Nucleoside phosphorylase domain"/>
    <property type="match status" value="1"/>
</dbReference>
<organism evidence="1 2">
    <name type="scientific">Vitis rotundifolia</name>
    <name type="common">Muscadine grape</name>
    <dbReference type="NCBI Taxonomy" id="103349"/>
    <lineage>
        <taxon>Eukaryota</taxon>
        <taxon>Viridiplantae</taxon>
        <taxon>Streptophyta</taxon>
        <taxon>Embryophyta</taxon>
        <taxon>Tracheophyta</taxon>
        <taxon>Spermatophyta</taxon>
        <taxon>Magnoliopsida</taxon>
        <taxon>eudicotyledons</taxon>
        <taxon>Gunneridae</taxon>
        <taxon>Pentapetalae</taxon>
        <taxon>rosids</taxon>
        <taxon>Vitales</taxon>
        <taxon>Vitaceae</taxon>
        <taxon>Viteae</taxon>
        <taxon>Vitis</taxon>
    </lineage>
</organism>
<accession>A0AA38YXU4</accession>
<dbReference type="GO" id="GO:0003824">
    <property type="term" value="F:catalytic activity"/>
    <property type="evidence" value="ECO:0007669"/>
    <property type="project" value="InterPro"/>
</dbReference>
<dbReference type="AlphaFoldDB" id="A0AA38YXU4"/>
<dbReference type="PANTHER" id="PTHR21234">
    <property type="entry name" value="PURINE NUCLEOSIDE PHOSPHORYLASE"/>
    <property type="match status" value="1"/>
</dbReference>
<sequence>MIGGRGGVVGGWRWALWAVDLVGLLVVAVMLEETVELKLSHHLHGLVERVNERNGPFFGLLMTYPTEEIALQVSGFFVPSSDFPPVQLAGITVQFLIDTFDVVGIYHYGIAESTNNSLLIGDASVPKYDFKSKKGALPKLKFGDYNLPVKGENLLAALEFTSLFWLETDPKWFNLATQLQLQQCLNETYCLPEKPKVAYGLRGSSNAFLFKTLNILTVDEESAAIVMVKQVLFSRMPSVVFRGISNTVGGGGTLSSSIFSLVATNACN</sequence>
<dbReference type="EMBL" id="JARBHA010000016">
    <property type="protein sequence ID" value="KAJ9678463.1"/>
    <property type="molecule type" value="Genomic_DNA"/>
</dbReference>
<reference evidence="1 2" key="1">
    <citation type="journal article" date="2023" name="BMC Biotechnol.">
        <title>Vitis rotundifolia cv Carlos genome sequencing.</title>
        <authorList>
            <person name="Huff M."/>
            <person name="Hulse-Kemp A."/>
            <person name="Scheffler B."/>
            <person name="Youngblood R."/>
            <person name="Simpson S."/>
            <person name="Babiker E."/>
            <person name="Staton M."/>
        </authorList>
    </citation>
    <scope>NUCLEOTIDE SEQUENCE [LARGE SCALE GENOMIC DNA]</scope>
    <source>
        <tissue evidence="1">Leaf</tissue>
    </source>
</reference>